<keyword evidence="7" id="KW-1185">Reference proteome</keyword>
<gene>
    <name evidence="6" type="ORF">MUCCIDRAFT_88516</name>
</gene>
<feature type="signal peptide" evidence="4">
    <location>
        <begin position="1"/>
        <end position="18"/>
    </location>
</feature>
<feature type="domain" description="NodB homology" evidence="5">
    <location>
        <begin position="119"/>
        <end position="309"/>
    </location>
</feature>
<dbReference type="GO" id="GO:0009272">
    <property type="term" value="P:fungal-type cell wall biogenesis"/>
    <property type="evidence" value="ECO:0007669"/>
    <property type="project" value="UniProtKB-ARBA"/>
</dbReference>
<protein>
    <submittedName>
        <fullName evidence="6">Chitin deacetylase</fullName>
    </submittedName>
</protein>
<evidence type="ECO:0000313" key="6">
    <source>
        <dbReference type="EMBL" id="OAD03860.1"/>
    </source>
</evidence>
<dbReference type="GO" id="GO:0004099">
    <property type="term" value="F:chitin deacetylase activity"/>
    <property type="evidence" value="ECO:0007669"/>
    <property type="project" value="UniProtKB-ARBA"/>
</dbReference>
<sequence length="395" mass="41699">MKFASIATVLTLISVIQAQNVTSSSASKPATSSAVAGNGTASSTSSSTPGQLSSGYPTDGAKPVPKPEWLDLIKNANITNAPVLKSNGNNGPSTSGADNYCDWAKSGCMGTSIGDCPKGMWGLTYDDGPSEFSPILYDFLKTTNQKATLFMIGANAIKYPATVKRAYDEGHEIAIHTWTHSYMTTLTNEQIVAELKWTELAIKEITGVSPRLFRPPYGDIDNRVRDIGTALGFTSVIWDHDTNDWMLGENAPGFKAEWIDGNFTEWIAEAATATTGGLSLEHDIQKVTVDAAIKNLPALQKAYKVVTVGQCAGVPSYKEGNATLPINSTAINSSAVPSATSSVPVTPAAPTITQARTSNVNNASTSAAMHSTSTFSSSAMLVSSAAVFMFTLYLI</sequence>
<keyword evidence="1" id="KW-0479">Metal-binding</keyword>
<dbReference type="VEuPathDB" id="FungiDB:MUCCIDRAFT_88516"/>
<reference evidence="6 7" key="1">
    <citation type="submission" date="2015-06" db="EMBL/GenBank/DDBJ databases">
        <title>Expansion of signal transduction pathways in fungi by whole-genome duplication.</title>
        <authorList>
            <consortium name="DOE Joint Genome Institute"/>
            <person name="Corrochano L.M."/>
            <person name="Kuo A."/>
            <person name="Marcet-Houben M."/>
            <person name="Polaino S."/>
            <person name="Salamov A."/>
            <person name="Villalobos J.M."/>
            <person name="Alvarez M.I."/>
            <person name="Avalos J."/>
            <person name="Benito E.P."/>
            <person name="Benoit I."/>
            <person name="Burger G."/>
            <person name="Camino L.P."/>
            <person name="Canovas D."/>
            <person name="Cerda-Olmedo E."/>
            <person name="Cheng J.-F."/>
            <person name="Dominguez A."/>
            <person name="Elias M."/>
            <person name="Eslava A.P."/>
            <person name="Glaser F."/>
            <person name="Grimwood J."/>
            <person name="Gutierrez G."/>
            <person name="Heitman J."/>
            <person name="Henrissat B."/>
            <person name="Iturriaga E.A."/>
            <person name="Lang B.F."/>
            <person name="Lavin J.L."/>
            <person name="Lee S."/>
            <person name="Li W."/>
            <person name="Lindquist E."/>
            <person name="Lopez-Garcia S."/>
            <person name="Luque E.M."/>
            <person name="Marcos A.T."/>
            <person name="Martin J."/>
            <person name="Mccluskey K."/>
            <person name="Medina H.R."/>
            <person name="Miralles-Duran A."/>
            <person name="Miyazaki A."/>
            <person name="Munoz-Torres E."/>
            <person name="Oguiza J.A."/>
            <person name="Ohm R."/>
            <person name="Olmedo M."/>
            <person name="Orejas M."/>
            <person name="Ortiz-Castellanos L."/>
            <person name="Pisabarro A.G."/>
            <person name="Rodriguez-Romero J."/>
            <person name="Ruiz-Herrera J."/>
            <person name="Ruiz-Vazquez R."/>
            <person name="Sanz C."/>
            <person name="Schackwitz W."/>
            <person name="Schmutz J."/>
            <person name="Shahriari M."/>
            <person name="Shelest E."/>
            <person name="Silva-Franco F."/>
            <person name="Soanes D."/>
            <person name="Syed K."/>
            <person name="Tagua V.G."/>
            <person name="Talbot N.J."/>
            <person name="Thon M."/>
            <person name="De Vries R.P."/>
            <person name="Wiebenga A."/>
            <person name="Yadav J.S."/>
            <person name="Braun E.L."/>
            <person name="Baker S."/>
            <person name="Garre V."/>
            <person name="Horwitz B."/>
            <person name="Torres-Martinez S."/>
            <person name="Idnurm A."/>
            <person name="Herrera-Estrella A."/>
            <person name="Gabaldon T."/>
            <person name="Grigoriev I.V."/>
        </authorList>
    </citation>
    <scope>NUCLEOTIDE SEQUENCE [LARGE SCALE GENOMIC DNA]</scope>
    <source>
        <strain evidence="6 7">CBS 277.49</strain>
    </source>
</reference>
<dbReference type="PROSITE" id="PS51677">
    <property type="entry name" value="NODB"/>
    <property type="match status" value="1"/>
</dbReference>
<dbReference type="SUPFAM" id="SSF88713">
    <property type="entry name" value="Glycoside hydrolase/deacetylase"/>
    <property type="match status" value="1"/>
</dbReference>
<dbReference type="Pfam" id="PF01522">
    <property type="entry name" value="Polysacc_deac_1"/>
    <property type="match status" value="1"/>
</dbReference>
<dbReference type="AlphaFoldDB" id="A0A168LR62"/>
<proteinExistence type="predicted"/>
<evidence type="ECO:0000259" key="5">
    <source>
        <dbReference type="PROSITE" id="PS51677"/>
    </source>
</evidence>
<organism evidence="6 7">
    <name type="scientific">Mucor lusitanicus CBS 277.49</name>
    <dbReference type="NCBI Taxonomy" id="747725"/>
    <lineage>
        <taxon>Eukaryota</taxon>
        <taxon>Fungi</taxon>
        <taxon>Fungi incertae sedis</taxon>
        <taxon>Mucoromycota</taxon>
        <taxon>Mucoromycotina</taxon>
        <taxon>Mucoromycetes</taxon>
        <taxon>Mucorales</taxon>
        <taxon>Mucorineae</taxon>
        <taxon>Mucoraceae</taxon>
        <taxon>Mucor</taxon>
    </lineage>
</organism>
<name>A0A168LR62_MUCCL</name>
<dbReference type="GO" id="GO:0005975">
    <property type="term" value="P:carbohydrate metabolic process"/>
    <property type="evidence" value="ECO:0007669"/>
    <property type="project" value="InterPro"/>
</dbReference>
<dbReference type="InterPro" id="IPR050248">
    <property type="entry name" value="Polysacc_deacetylase_ArnD"/>
</dbReference>
<evidence type="ECO:0000256" key="4">
    <source>
        <dbReference type="SAM" id="SignalP"/>
    </source>
</evidence>
<evidence type="ECO:0000256" key="1">
    <source>
        <dbReference type="ARBA" id="ARBA00022723"/>
    </source>
</evidence>
<dbReference type="GO" id="GO:0016020">
    <property type="term" value="C:membrane"/>
    <property type="evidence" value="ECO:0007669"/>
    <property type="project" value="TreeGrafter"/>
</dbReference>
<dbReference type="Proteomes" id="UP000077051">
    <property type="component" value="Unassembled WGS sequence"/>
</dbReference>
<dbReference type="InterPro" id="IPR011330">
    <property type="entry name" value="Glyco_hydro/deAcase_b/a-brl"/>
</dbReference>
<feature type="compositionally biased region" description="Low complexity" evidence="3">
    <location>
        <begin position="24"/>
        <end position="55"/>
    </location>
</feature>
<evidence type="ECO:0000313" key="7">
    <source>
        <dbReference type="Proteomes" id="UP000077051"/>
    </source>
</evidence>
<dbReference type="EMBL" id="AMYB01000004">
    <property type="protein sequence ID" value="OAD03860.1"/>
    <property type="molecule type" value="Genomic_DNA"/>
</dbReference>
<dbReference type="PANTHER" id="PTHR10587:SF133">
    <property type="entry name" value="CHITIN DEACETYLASE 1-RELATED"/>
    <property type="match status" value="1"/>
</dbReference>
<keyword evidence="4" id="KW-0732">Signal</keyword>
<dbReference type="PANTHER" id="PTHR10587">
    <property type="entry name" value="GLYCOSYL TRANSFERASE-RELATED"/>
    <property type="match status" value="1"/>
</dbReference>
<dbReference type="Gene3D" id="3.20.20.370">
    <property type="entry name" value="Glycoside hydrolase/deacetylase"/>
    <property type="match status" value="1"/>
</dbReference>
<comment type="caution">
    <text evidence="6">The sequence shown here is derived from an EMBL/GenBank/DDBJ whole genome shotgun (WGS) entry which is preliminary data.</text>
</comment>
<accession>A0A168LR62</accession>
<feature type="chain" id="PRO_5007898783" evidence="4">
    <location>
        <begin position="19"/>
        <end position="395"/>
    </location>
</feature>
<dbReference type="InterPro" id="IPR002509">
    <property type="entry name" value="NODB_dom"/>
</dbReference>
<dbReference type="OrthoDB" id="407355at2759"/>
<dbReference type="CDD" id="cd10952">
    <property type="entry name" value="CE4_MrCDA_like"/>
    <property type="match status" value="1"/>
</dbReference>
<keyword evidence="2" id="KW-0378">Hydrolase</keyword>
<dbReference type="GO" id="GO:0046872">
    <property type="term" value="F:metal ion binding"/>
    <property type="evidence" value="ECO:0007669"/>
    <property type="project" value="UniProtKB-KW"/>
</dbReference>
<dbReference type="STRING" id="747725.A0A168LR62"/>
<evidence type="ECO:0000256" key="2">
    <source>
        <dbReference type="ARBA" id="ARBA00022801"/>
    </source>
</evidence>
<feature type="region of interest" description="Disordered" evidence="3">
    <location>
        <begin position="24"/>
        <end position="61"/>
    </location>
</feature>
<evidence type="ECO:0000256" key="3">
    <source>
        <dbReference type="SAM" id="MobiDB-lite"/>
    </source>
</evidence>